<dbReference type="EMBL" id="ML986707">
    <property type="protein sequence ID" value="KAF2259523.1"/>
    <property type="molecule type" value="Genomic_DNA"/>
</dbReference>
<proteinExistence type="predicted"/>
<organism evidence="1 2">
    <name type="scientific">Lojkania enalia</name>
    <dbReference type="NCBI Taxonomy" id="147567"/>
    <lineage>
        <taxon>Eukaryota</taxon>
        <taxon>Fungi</taxon>
        <taxon>Dikarya</taxon>
        <taxon>Ascomycota</taxon>
        <taxon>Pezizomycotina</taxon>
        <taxon>Dothideomycetes</taxon>
        <taxon>Pleosporomycetidae</taxon>
        <taxon>Pleosporales</taxon>
        <taxon>Pleosporales incertae sedis</taxon>
        <taxon>Lojkania</taxon>
    </lineage>
</organism>
<keyword evidence="2" id="KW-1185">Reference proteome</keyword>
<protein>
    <submittedName>
        <fullName evidence="1">Uncharacterized protein</fullName>
    </submittedName>
</protein>
<comment type="caution">
    <text evidence="1">The sequence shown here is derived from an EMBL/GenBank/DDBJ whole genome shotgun (WGS) entry which is preliminary data.</text>
</comment>
<name>A0A9P4JZP8_9PLEO</name>
<dbReference type="Proteomes" id="UP000800093">
    <property type="component" value="Unassembled WGS sequence"/>
</dbReference>
<gene>
    <name evidence="1" type="ORF">CC78DRAFT_585905</name>
</gene>
<evidence type="ECO:0000313" key="1">
    <source>
        <dbReference type="EMBL" id="KAF2259523.1"/>
    </source>
</evidence>
<evidence type="ECO:0000313" key="2">
    <source>
        <dbReference type="Proteomes" id="UP000800093"/>
    </source>
</evidence>
<sequence>MGTRYYAMQLTEPPHLRTTLFDSFCASDPINVSHICDISILNFTSDRDIGEKCSFGTLDSRHKELGSQYQPLSNVNKSITLYGTKCRSGTMLVRRWASCVPGEGHLWTGIHYDDNRCSQTGWTCTASDSQVCHAQIYHRILGYPRVTPLNANAMLRGIYTTCSGPATELRVPALE</sequence>
<dbReference type="AlphaFoldDB" id="A0A9P4JZP8"/>
<reference evidence="2" key="1">
    <citation type="journal article" date="2020" name="Stud. Mycol.">
        <title>101 Dothideomycetes genomes: A test case for predicting lifestyles and emergence of pathogens.</title>
        <authorList>
            <person name="Haridas S."/>
            <person name="Albert R."/>
            <person name="Binder M."/>
            <person name="Bloem J."/>
            <person name="LaButti K."/>
            <person name="Salamov A."/>
            <person name="Andreopoulos B."/>
            <person name="Baker S."/>
            <person name="Barry K."/>
            <person name="Bills G."/>
            <person name="Bluhm B."/>
            <person name="Cannon C."/>
            <person name="Castanera R."/>
            <person name="Culley D."/>
            <person name="Daum C."/>
            <person name="Ezra D."/>
            <person name="Gonzalez J."/>
            <person name="Henrissat B."/>
            <person name="Kuo A."/>
            <person name="Liang C."/>
            <person name="Lipzen A."/>
            <person name="Lutzoni F."/>
            <person name="Magnuson J."/>
            <person name="Mondo S."/>
            <person name="Nolan M."/>
            <person name="Ohm R."/>
            <person name="Pangilinan J."/>
            <person name="Park H.-J."/>
            <person name="Ramirez L."/>
            <person name="Alfaro M."/>
            <person name="Sun H."/>
            <person name="Tritt A."/>
            <person name="Yoshinaga Y."/>
            <person name="Zwiers L.-H."/>
            <person name="Turgeon B."/>
            <person name="Goodwin S."/>
            <person name="Spatafora J."/>
            <person name="Crous P."/>
            <person name="Grigoriev I."/>
        </authorList>
    </citation>
    <scope>NUCLEOTIDE SEQUENCE [LARGE SCALE GENOMIC DNA]</scope>
    <source>
        <strain evidence="2">CBS 304.66</strain>
    </source>
</reference>
<accession>A0A9P4JZP8</accession>